<accession>A0ABR6Z3Q4</accession>
<comment type="caution">
    <text evidence="2">The sequence shown here is derived from an EMBL/GenBank/DDBJ whole genome shotgun (WGS) entry which is preliminary data.</text>
</comment>
<reference evidence="2 3" key="1">
    <citation type="submission" date="2020-08" db="EMBL/GenBank/DDBJ databases">
        <title>Novel species isolated from subtropical streams in China.</title>
        <authorList>
            <person name="Lu H."/>
        </authorList>
    </citation>
    <scope>NUCLEOTIDE SEQUENCE [LARGE SCALE GENOMIC DNA]</scope>
    <source>
        <strain evidence="2 3">NL8W</strain>
    </source>
</reference>
<evidence type="ECO:0000313" key="3">
    <source>
        <dbReference type="Proteomes" id="UP000646911"/>
    </source>
</evidence>
<dbReference type="EMBL" id="JACOFX010000001">
    <property type="protein sequence ID" value="MBC3906412.1"/>
    <property type="molecule type" value="Genomic_DNA"/>
</dbReference>
<gene>
    <name evidence="2" type="ORF">H8L47_02390</name>
</gene>
<feature type="domain" description="Putative metal-binding" evidence="1">
    <location>
        <begin position="23"/>
        <end position="73"/>
    </location>
</feature>
<name>A0ABR6Z3Q4_9BURK</name>
<proteinExistence type="predicted"/>
<protein>
    <submittedName>
        <fullName evidence="2">Heavy metal translocating P-type ATPase metal-binding domain-containing protein</fullName>
    </submittedName>
</protein>
<sequence length="80" mass="8889">MAFAFSSFLDSVLFSFKTGEKIDCFHCGEKMRKSNALTVQFNGYTQPVCCHGCLAILSTVEQNNLVNEYMKNKASQPVIG</sequence>
<evidence type="ECO:0000313" key="2">
    <source>
        <dbReference type="EMBL" id="MBC3906412.1"/>
    </source>
</evidence>
<evidence type="ECO:0000259" key="1">
    <source>
        <dbReference type="Pfam" id="PF12156"/>
    </source>
</evidence>
<keyword evidence="3" id="KW-1185">Reference proteome</keyword>
<dbReference type="Proteomes" id="UP000646911">
    <property type="component" value="Unassembled WGS sequence"/>
</dbReference>
<dbReference type="InterPro" id="IPR021993">
    <property type="entry name" value="ATPase-cat-bd"/>
</dbReference>
<organism evidence="2 3">
    <name type="scientific">Undibacterium umbellatum</name>
    <dbReference type="NCBI Taxonomy" id="2762300"/>
    <lineage>
        <taxon>Bacteria</taxon>
        <taxon>Pseudomonadati</taxon>
        <taxon>Pseudomonadota</taxon>
        <taxon>Betaproteobacteria</taxon>
        <taxon>Burkholderiales</taxon>
        <taxon>Oxalobacteraceae</taxon>
        <taxon>Undibacterium</taxon>
    </lineage>
</organism>
<dbReference type="Pfam" id="PF12156">
    <property type="entry name" value="ATPase-cat_bd"/>
    <property type="match status" value="1"/>
</dbReference>
<dbReference type="RefSeq" id="WP_186951627.1">
    <property type="nucleotide sequence ID" value="NZ_JACOFX010000001.1"/>
</dbReference>